<dbReference type="EMBL" id="CM026430">
    <property type="protein sequence ID" value="KAG0562006.1"/>
    <property type="molecule type" value="Genomic_DNA"/>
</dbReference>
<proteinExistence type="predicted"/>
<comment type="caution">
    <text evidence="2">The sequence shown here is derived from an EMBL/GenBank/DDBJ whole genome shotgun (WGS) entry which is preliminary data.</text>
</comment>
<evidence type="ECO:0000313" key="3">
    <source>
        <dbReference type="Proteomes" id="UP000822688"/>
    </source>
</evidence>
<accession>A0A8T0GQV0</accession>
<feature type="transmembrane region" description="Helical" evidence="1">
    <location>
        <begin position="6"/>
        <end position="29"/>
    </location>
</feature>
<sequence length="89" mass="10184">MLIGVFNTVHCAMCLFCYVVLIFLIIFFAHSEPKDSIAMHGTKYNGTCYNPTGENRFIKLEPTEAQVTSFLYWPWINSNLTSIEVELTV</sequence>
<keyword evidence="1" id="KW-0472">Membrane</keyword>
<keyword evidence="1" id="KW-1133">Transmembrane helix</keyword>
<dbReference type="Proteomes" id="UP000822688">
    <property type="component" value="Chromosome 9"/>
</dbReference>
<organism evidence="2 3">
    <name type="scientific">Ceratodon purpureus</name>
    <name type="common">Fire moss</name>
    <name type="synonym">Dicranum purpureum</name>
    <dbReference type="NCBI Taxonomy" id="3225"/>
    <lineage>
        <taxon>Eukaryota</taxon>
        <taxon>Viridiplantae</taxon>
        <taxon>Streptophyta</taxon>
        <taxon>Embryophyta</taxon>
        <taxon>Bryophyta</taxon>
        <taxon>Bryophytina</taxon>
        <taxon>Bryopsida</taxon>
        <taxon>Dicranidae</taxon>
        <taxon>Pseudoditrichales</taxon>
        <taxon>Ditrichaceae</taxon>
        <taxon>Ceratodon</taxon>
    </lineage>
</organism>
<protein>
    <submittedName>
        <fullName evidence="2">Uncharacterized protein</fullName>
    </submittedName>
</protein>
<gene>
    <name evidence="2" type="ORF">KC19_9G109800</name>
</gene>
<evidence type="ECO:0000313" key="2">
    <source>
        <dbReference type="EMBL" id="KAG0562006.1"/>
    </source>
</evidence>
<dbReference type="AlphaFoldDB" id="A0A8T0GQV0"/>
<keyword evidence="3" id="KW-1185">Reference proteome</keyword>
<name>A0A8T0GQV0_CERPU</name>
<reference evidence="2" key="1">
    <citation type="submission" date="2020-06" db="EMBL/GenBank/DDBJ databases">
        <title>WGS assembly of Ceratodon purpureus strain R40.</title>
        <authorList>
            <person name="Carey S.B."/>
            <person name="Jenkins J."/>
            <person name="Shu S."/>
            <person name="Lovell J.T."/>
            <person name="Sreedasyam A."/>
            <person name="Maumus F."/>
            <person name="Tiley G.P."/>
            <person name="Fernandez-Pozo N."/>
            <person name="Barry K."/>
            <person name="Chen C."/>
            <person name="Wang M."/>
            <person name="Lipzen A."/>
            <person name="Daum C."/>
            <person name="Saski C.A."/>
            <person name="Payton A.C."/>
            <person name="Mcbreen J.C."/>
            <person name="Conrad R.E."/>
            <person name="Kollar L.M."/>
            <person name="Olsson S."/>
            <person name="Huttunen S."/>
            <person name="Landis J.B."/>
            <person name="Wickett N.J."/>
            <person name="Johnson M.G."/>
            <person name="Rensing S.A."/>
            <person name="Grimwood J."/>
            <person name="Schmutz J."/>
            <person name="Mcdaniel S.F."/>
        </authorList>
    </citation>
    <scope>NUCLEOTIDE SEQUENCE</scope>
    <source>
        <strain evidence="2">R40</strain>
    </source>
</reference>
<evidence type="ECO:0000256" key="1">
    <source>
        <dbReference type="SAM" id="Phobius"/>
    </source>
</evidence>
<keyword evidence="1" id="KW-0812">Transmembrane</keyword>